<comment type="cofactor">
    <cofactor evidence="1">
        <name>Mg(2+)</name>
        <dbReference type="ChEBI" id="CHEBI:18420"/>
    </cofactor>
</comment>
<dbReference type="EMBL" id="BAABJH010000001">
    <property type="protein sequence ID" value="GAA4891401.1"/>
    <property type="molecule type" value="Genomic_DNA"/>
</dbReference>
<evidence type="ECO:0000256" key="2">
    <source>
        <dbReference type="ARBA" id="ARBA00012146"/>
    </source>
</evidence>
<reference evidence="7" key="1">
    <citation type="journal article" date="2019" name="Int. J. Syst. Evol. Microbiol.">
        <title>The Global Catalogue of Microorganisms (GCM) 10K type strain sequencing project: providing services to taxonomists for standard genome sequencing and annotation.</title>
        <authorList>
            <consortium name="The Broad Institute Genomics Platform"/>
            <consortium name="The Broad Institute Genome Sequencing Center for Infectious Disease"/>
            <person name="Wu L."/>
            <person name="Ma J."/>
        </authorList>
    </citation>
    <scope>NUCLEOTIDE SEQUENCE [LARGE SCALE GENOMIC DNA]</scope>
    <source>
        <strain evidence="7">JCM 18274</strain>
    </source>
</reference>
<dbReference type="Pfam" id="PF00719">
    <property type="entry name" value="Pyrophosphatase"/>
    <property type="match status" value="1"/>
</dbReference>
<keyword evidence="3" id="KW-0479">Metal-binding</keyword>
<evidence type="ECO:0000313" key="6">
    <source>
        <dbReference type="EMBL" id="GAA4891401.1"/>
    </source>
</evidence>
<comment type="caution">
    <text evidence="6">The sequence shown here is derived from an EMBL/GenBank/DDBJ whole genome shotgun (WGS) entry which is preliminary data.</text>
</comment>
<dbReference type="Gene3D" id="3.90.80.10">
    <property type="entry name" value="Inorganic pyrophosphatase"/>
    <property type="match status" value="1"/>
</dbReference>
<dbReference type="Proteomes" id="UP001500433">
    <property type="component" value="Unassembled WGS sequence"/>
</dbReference>
<dbReference type="EC" id="3.6.1.1" evidence="2"/>
<evidence type="ECO:0000256" key="4">
    <source>
        <dbReference type="ARBA" id="ARBA00022801"/>
    </source>
</evidence>
<dbReference type="PANTHER" id="PTHR10286">
    <property type="entry name" value="INORGANIC PYROPHOSPHATASE"/>
    <property type="match status" value="1"/>
</dbReference>
<organism evidence="6 7">
    <name type="scientific">Flaviramulus aquimarinus</name>
    <dbReference type="NCBI Taxonomy" id="1170456"/>
    <lineage>
        <taxon>Bacteria</taxon>
        <taxon>Pseudomonadati</taxon>
        <taxon>Bacteroidota</taxon>
        <taxon>Flavobacteriia</taxon>
        <taxon>Flavobacteriales</taxon>
        <taxon>Flavobacteriaceae</taxon>
        <taxon>Flaviramulus</taxon>
    </lineage>
</organism>
<evidence type="ECO:0000313" key="7">
    <source>
        <dbReference type="Proteomes" id="UP001500433"/>
    </source>
</evidence>
<keyword evidence="5" id="KW-0460">Magnesium</keyword>
<evidence type="ECO:0000256" key="3">
    <source>
        <dbReference type="ARBA" id="ARBA00022723"/>
    </source>
</evidence>
<keyword evidence="4" id="KW-0378">Hydrolase</keyword>
<dbReference type="SUPFAM" id="SSF50324">
    <property type="entry name" value="Inorganic pyrophosphatase"/>
    <property type="match status" value="1"/>
</dbReference>
<accession>A0ABP9F077</accession>
<proteinExistence type="predicted"/>
<protein>
    <recommendedName>
        <fullName evidence="2">inorganic diphosphatase</fullName>
        <ecNumber evidence="2">3.6.1.1</ecNumber>
    </recommendedName>
</protein>
<gene>
    <name evidence="6" type="ORF">GCM10023311_14700</name>
</gene>
<dbReference type="InterPro" id="IPR008162">
    <property type="entry name" value="Pyrophosphatase"/>
</dbReference>
<sequence>MICSVNNNIKRFKKLVFIILIVLQSCAKEKEIYYLPTQVSENSFNAVIEIPAGTNKKYEYDKESKSFIIDKKDGKERIIDFLPYPGNYGFIPSTYSDPKTGGDGDALDVLVLSEYVPTGSVLEIKPIAILKLIDNGEIDYKIIAIPSNVKQQIINVNNYNDLANRFPEVKTIIELWFLNYNKTDTATIEGWGDDKMALIEINKSKS</sequence>
<evidence type="ECO:0000256" key="1">
    <source>
        <dbReference type="ARBA" id="ARBA00001946"/>
    </source>
</evidence>
<dbReference type="InterPro" id="IPR036649">
    <property type="entry name" value="Pyrophosphatase_sf"/>
</dbReference>
<evidence type="ECO:0000256" key="5">
    <source>
        <dbReference type="ARBA" id="ARBA00022842"/>
    </source>
</evidence>
<name>A0ABP9F077_9FLAO</name>
<keyword evidence="7" id="KW-1185">Reference proteome</keyword>